<feature type="non-terminal residue" evidence="6">
    <location>
        <position position="194"/>
    </location>
</feature>
<proteinExistence type="predicted"/>
<dbReference type="Proteomes" id="UP000482634">
    <property type="component" value="Unassembled WGS sequence"/>
</dbReference>
<dbReference type="RefSeq" id="WP_163945102.1">
    <property type="nucleotide sequence ID" value="NZ_JAAHBU010000149.1"/>
</dbReference>
<dbReference type="CDD" id="cd01949">
    <property type="entry name" value="GGDEF"/>
    <property type="match status" value="1"/>
</dbReference>
<dbReference type="PROSITE" id="PS50887">
    <property type="entry name" value="GGDEF"/>
    <property type="match status" value="1"/>
</dbReference>
<comment type="catalytic activity">
    <reaction evidence="4">
        <text>2 GTP = 3',3'-c-di-GMP + 2 diphosphate</text>
        <dbReference type="Rhea" id="RHEA:24898"/>
        <dbReference type="ChEBI" id="CHEBI:33019"/>
        <dbReference type="ChEBI" id="CHEBI:37565"/>
        <dbReference type="ChEBI" id="CHEBI:58805"/>
        <dbReference type="EC" id="2.7.7.65"/>
    </reaction>
</comment>
<evidence type="ECO:0000256" key="2">
    <source>
        <dbReference type="ARBA" id="ARBA00004533"/>
    </source>
</evidence>
<dbReference type="SUPFAM" id="SSF55073">
    <property type="entry name" value="Nucleotide cyclase"/>
    <property type="match status" value="1"/>
</dbReference>
<evidence type="ECO:0000256" key="4">
    <source>
        <dbReference type="ARBA" id="ARBA00034247"/>
    </source>
</evidence>
<dbReference type="AlphaFoldDB" id="A0A6B3NM45"/>
<reference evidence="6 7" key="1">
    <citation type="submission" date="2020-02" db="EMBL/GenBank/DDBJ databases">
        <title>Broccoli isolated Pseudomonas sp.</title>
        <authorList>
            <person name="Fujikawa T."/>
            <person name="Sawada H."/>
        </authorList>
    </citation>
    <scope>NUCLEOTIDE SEQUENCE [LARGE SCALE GENOMIC DNA]</scope>
    <source>
        <strain evidence="6 7">MAFF212427</strain>
    </source>
</reference>
<sequence>MTGPTPSWSTDIAGCSTTRSPQRLREIRAWYFEAEHIKRALLRGIGLMQDKLGRLNLQAQTDPLTGLLNRRAMSAALERLYQAQQPFAIIALDIDHFKQVNDTYGHAAGDGVLAQVALLLQQCSREGDVACRVGGEEFVLLLPGASIGAAVEVGERVRQVVEQQVIEPVGQVTASLGVAGWPHSAALVSQALKK</sequence>
<protein>
    <recommendedName>
        <fullName evidence="3">diguanylate cyclase</fullName>
        <ecNumber evidence="3">2.7.7.65</ecNumber>
    </recommendedName>
</protein>
<name>A0A6B3NM45_9PSED</name>
<evidence type="ECO:0000313" key="7">
    <source>
        <dbReference type="Proteomes" id="UP000482634"/>
    </source>
</evidence>
<evidence type="ECO:0000256" key="1">
    <source>
        <dbReference type="ARBA" id="ARBA00001946"/>
    </source>
</evidence>
<dbReference type="PANTHER" id="PTHR45138">
    <property type="entry name" value="REGULATORY COMPONENTS OF SENSORY TRANSDUCTION SYSTEM"/>
    <property type="match status" value="1"/>
</dbReference>
<feature type="domain" description="GGDEF" evidence="5">
    <location>
        <begin position="85"/>
        <end position="194"/>
    </location>
</feature>
<comment type="cofactor">
    <cofactor evidence="1">
        <name>Mg(2+)</name>
        <dbReference type="ChEBI" id="CHEBI:18420"/>
    </cofactor>
</comment>
<dbReference type="SMART" id="SM00267">
    <property type="entry name" value="GGDEF"/>
    <property type="match status" value="1"/>
</dbReference>
<comment type="caution">
    <text evidence="6">The sequence shown here is derived from an EMBL/GenBank/DDBJ whole genome shotgun (WGS) entry which is preliminary data.</text>
</comment>
<dbReference type="GO" id="GO:0005886">
    <property type="term" value="C:plasma membrane"/>
    <property type="evidence" value="ECO:0007669"/>
    <property type="project" value="UniProtKB-SubCell"/>
</dbReference>
<dbReference type="InterPro" id="IPR043128">
    <property type="entry name" value="Rev_trsase/Diguanyl_cyclase"/>
</dbReference>
<keyword evidence="7" id="KW-1185">Reference proteome</keyword>
<evidence type="ECO:0000259" key="5">
    <source>
        <dbReference type="PROSITE" id="PS50887"/>
    </source>
</evidence>
<dbReference type="Pfam" id="PF00990">
    <property type="entry name" value="GGDEF"/>
    <property type="match status" value="1"/>
</dbReference>
<evidence type="ECO:0000256" key="3">
    <source>
        <dbReference type="ARBA" id="ARBA00012528"/>
    </source>
</evidence>
<evidence type="ECO:0000313" key="6">
    <source>
        <dbReference type="EMBL" id="NER64472.1"/>
    </source>
</evidence>
<dbReference type="PANTHER" id="PTHR45138:SF9">
    <property type="entry name" value="DIGUANYLATE CYCLASE DGCM-RELATED"/>
    <property type="match status" value="1"/>
</dbReference>
<dbReference type="EMBL" id="JAAHBU010000149">
    <property type="protein sequence ID" value="NER64472.1"/>
    <property type="molecule type" value="Genomic_DNA"/>
</dbReference>
<dbReference type="GO" id="GO:0052621">
    <property type="term" value="F:diguanylate cyclase activity"/>
    <property type="evidence" value="ECO:0007669"/>
    <property type="project" value="UniProtKB-EC"/>
</dbReference>
<comment type="subcellular location">
    <subcellularLocation>
        <location evidence="2">Cell inner membrane</location>
    </subcellularLocation>
</comment>
<dbReference type="InterPro" id="IPR029787">
    <property type="entry name" value="Nucleotide_cyclase"/>
</dbReference>
<dbReference type="InterPro" id="IPR050469">
    <property type="entry name" value="Diguanylate_Cyclase"/>
</dbReference>
<dbReference type="EC" id="2.7.7.65" evidence="3"/>
<dbReference type="Gene3D" id="3.30.70.270">
    <property type="match status" value="1"/>
</dbReference>
<dbReference type="NCBIfam" id="TIGR00254">
    <property type="entry name" value="GGDEF"/>
    <property type="match status" value="1"/>
</dbReference>
<organism evidence="6 7">
    <name type="scientific">Pseudomonas brassicae</name>
    <dbReference type="NCBI Taxonomy" id="2708063"/>
    <lineage>
        <taxon>Bacteria</taxon>
        <taxon>Pseudomonadati</taxon>
        <taxon>Pseudomonadota</taxon>
        <taxon>Gammaproteobacteria</taxon>
        <taxon>Pseudomonadales</taxon>
        <taxon>Pseudomonadaceae</taxon>
        <taxon>Pseudomonas</taxon>
    </lineage>
</organism>
<gene>
    <name evidence="6" type="ORF">G3436_11950</name>
</gene>
<dbReference type="InterPro" id="IPR000160">
    <property type="entry name" value="GGDEF_dom"/>
</dbReference>
<accession>A0A6B3NM45</accession>
<dbReference type="FunFam" id="3.30.70.270:FF:000001">
    <property type="entry name" value="Diguanylate cyclase domain protein"/>
    <property type="match status" value="1"/>
</dbReference>